<dbReference type="PROSITE" id="PS50886">
    <property type="entry name" value="TRBD"/>
    <property type="match status" value="1"/>
</dbReference>
<dbReference type="SUPFAM" id="SSF46955">
    <property type="entry name" value="Putative DNA-binding domain"/>
    <property type="match status" value="1"/>
</dbReference>
<dbReference type="SMART" id="SM00896">
    <property type="entry name" value="FDX-ACB"/>
    <property type="match status" value="1"/>
</dbReference>
<evidence type="ECO:0000256" key="13">
    <source>
        <dbReference type="ARBA" id="ARBA00023146"/>
    </source>
</evidence>
<evidence type="ECO:0000259" key="17">
    <source>
        <dbReference type="PROSITE" id="PS50886"/>
    </source>
</evidence>
<dbReference type="InterPro" id="IPR005146">
    <property type="entry name" value="B3/B4_tRNA-bd"/>
</dbReference>
<dbReference type="Pfam" id="PF03484">
    <property type="entry name" value="B5"/>
    <property type="match status" value="1"/>
</dbReference>
<dbReference type="SUPFAM" id="SSF55681">
    <property type="entry name" value="Class II aaRS and biotin synthetases"/>
    <property type="match status" value="1"/>
</dbReference>
<evidence type="ECO:0000259" key="18">
    <source>
        <dbReference type="PROSITE" id="PS51447"/>
    </source>
</evidence>
<dbReference type="EC" id="6.1.1.20" evidence="15"/>
<feature type="domain" description="TRNA-binding" evidence="17">
    <location>
        <begin position="41"/>
        <end position="167"/>
    </location>
</feature>
<dbReference type="FunFam" id="3.30.70.380:FF:000001">
    <property type="entry name" value="Phenylalanine--tRNA ligase beta subunit"/>
    <property type="match status" value="1"/>
</dbReference>
<evidence type="ECO:0000256" key="2">
    <source>
        <dbReference type="ARBA" id="ARBA00008653"/>
    </source>
</evidence>
<keyword evidence="11 16" id="KW-0694">RNA-binding</keyword>
<dbReference type="EMBL" id="CP097095">
    <property type="protein sequence ID" value="UQF79260.1"/>
    <property type="molecule type" value="Genomic_DNA"/>
</dbReference>
<dbReference type="InterPro" id="IPR045864">
    <property type="entry name" value="aa-tRNA-synth_II/BPL/LPL"/>
</dbReference>
<dbReference type="AlphaFoldDB" id="A0A9E7DCU0"/>
<evidence type="ECO:0000256" key="8">
    <source>
        <dbReference type="ARBA" id="ARBA00022741"/>
    </source>
</evidence>
<dbReference type="Pfam" id="PF17759">
    <property type="entry name" value="tRNA_synthFbeta"/>
    <property type="match status" value="1"/>
</dbReference>
<evidence type="ECO:0000256" key="12">
    <source>
        <dbReference type="ARBA" id="ARBA00022917"/>
    </source>
</evidence>
<dbReference type="GO" id="GO:0006432">
    <property type="term" value="P:phenylalanyl-tRNA aminoacylation"/>
    <property type="evidence" value="ECO:0007669"/>
    <property type="project" value="UniProtKB-UniRule"/>
</dbReference>
<name>A0A9E7DCU0_9ACTO</name>
<dbReference type="InterPro" id="IPR033714">
    <property type="entry name" value="tRNA_bind_bactPheRS"/>
</dbReference>
<evidence type="ECO:0000313" key="21">
    <source>
        <dbReference type="Proteomes" id="UP000830236"/>
    </source>
</evidence>
<dbReference type="GO" id="GO:0000287">
    <property type="term" value="F:magnesium ion binding"/>
    <property type="evidence" value="ECO:0007669"/>
    <property type="project" value="UniProtKB-UniRule"/>
</dbReference>
<evidence type="ECO:0000259" key="19">
    <source>
        <dbReference type="PROSITE" id="PS51483"/>
    </source>
</evidence>
<feature type="binding site" evidence="15">
    <location>
        <position position="503"/>
    </location>
    <ligand>
        <name>Mg(2+)</name>
        <dbReference type="ChEBI" id="CHEBI:18420"/>
        <note>shared with alpha subunit</note>
    </ligand>
</feature>
<comment type="cofactor">
    <cofactor evidence="15">
        <name>Mg(2+)</name>
        <dbReference type="ChEBI" id="CHEBI:18420"/>
    </cofactor>
    <text evidence="15">Binds 2 magnesium ions per tetramer.</text>
</comment>
<dbReference type="InterPro" id="IPR005121">
    <property type="entry name" value="Fdx_antiC-bd"/>
</dbReference>
<keyword evidence="12 15" id="KW-0648">Protein biosynthesis</keyword>
<dbReference type="GO" id="GO:0005524">
    <property type="term" value="F:ATP binding"/>
    <property type="evidence" value="ECO:0007669"/>
    <property type="project" value="UniProtKB-UniRule"/>
</dbReference>
<dbReference type="SMART" id="SM00874">
    <property type="entry name" value="B5"/>
    <property type="match status" value="1"/>
</dbReference>
<gene>
    <name evidence="15 20" type="primary">pheT</name>
    <name evidence="20" type="ORF">M3I41_06620</name>
</gene>
<dbReference type="InterPro" id="IPR045060">
    <property type="entry name" value="Phe-tRNA-ligase_IIc_bsu"/>
</dbReference>
<sequence length="871" mass="93321">MPYVPLEWLRQYVQVRPGTDAAALAADLVKVGLEEEQIVPARVTGPLVVGKVLTQEPKEQSNGKVINYCRVDVGEQYNDAPGTGKEPSELPSRGIICGAHNFKPGDSVVVSLPGAVLPGDFKIAARKTYGHISDGMICSAAELGFPDDGKHGIIVLDERYPEGEVPAPGTDALPLLGLDDEVVEINVTPDRGYCFSMRGVAREYSHSTGGAYQDPADTTNADFYPQGLQAPGQNGPRVEVNDEVPINGVPGCDRYVARLVEGVNPNAPTPDWMSRRLQASGMRSISLAVDVTNYVMLELGQPLHAFDADKLTLPLVVRRARAGEKLTTLDDVERVLDPQDLVIADGEGGSRVLAIAGVMGGATSEVTETTTNVLIEAAHFHPVSVARSARRHKLPTESSKRFERGVDYQLAPVAAQRAADLLVRYGGGSYGPITEIDRTQAPAPIEFALDAASRLTGVDYPREQVVGLLREIGCQVSDDGGATVQVSAPSWRPDLTGSAELVEEIARLDGYDNIPVQLPVAPAGTGLTFAQRARRDIVRTVAEQGLTQVLSYPFVGDIYDRLELPADDERRQAVRIANPLADDAPLLRTSVLDSLIDVAVRNVSRGIGDVALYEVGNVTTAAGVVPAPIPGVAQRPSQAEIEALAAGTPRQRLHLGAILCGQHGYSGVLQHVRNWDWADAVELVRDIASLLGLKLHVANAERAPWHPGRCAEIRIVVPTKNPTRPQIGEVIGYAGELHPRIVKKLGLPERACAVELDLDALIECSSKQPVVKAQPVSTYPAAKEDFAFVVDEATPSQEVAAAIIIAGGKLLDDVRLFDVYRGPQLGPGRKSLAFSVRLRASDHTLSASETEAARARIIKQVGKYTGAKLRA</sequence>
<keyword evidence="4 15" id="KW-0963">Cytoplasm</keyword>
<dbReference type="SUPFAM" id="SSF54991">
    <property type="entry name" value="Anticodon-binding domain of PheRS"/>
    <property type="match status" value="1"/>
</dbReference>
<dbReference type="FunFam" id="3.50.40.10:FF:000001">
    <property type="entry name" value="Phenylalanine--tRNA ligase beta subunit"/>
    <property type="match status" value="1"/>
</dbReference>
<keyword evidence="8 15" id="KW-0547">Nucleotide-binding</keyword>
<dbReference type="InterPro" id="IPR041616">
    <property type="entry name" value="PheRS_beta_core"/>
</dbReference>
<dbReference type="PROSITE" id="PS51483">
    <property type="entry name" value="B5"/>
    <property type="match status" value="1"/>
</dbReference>
<dbReference type="PANTHER" id="PTHR10947:SF0">
    <property type="entry name" value="PHENYLALANINE--TRNA LIGASE BETA SUBUNIT"/>
    <property type="match status" value="1"/>
</dbReference>
<dbReference type="PROSITE" id="PS51447">
    <property type="entry name" value="FDX_ACB"/>
    <property type="match status" value="1"/>
</dbReference>
<evidence type="ECO:0000256" key="14">
    <source>
        <dbReference type="ARBA" id="ARBA00049255"/>
    </source>
</evidence>
<feature type="binding site" evidence="15">
    <location>
        <position position="504"/>
    </location>
    <ligand>
        <name>Mg(2+)</name>
        <dbReference type="ChEBI" id="CHEBI:18420"/>
        <note>shared with alpha subunit</note>
    </ligand>
</feature>
<accession>A0A9E7DCU0</accession>
<dbReference type="InterPro" id="IPR036690">
    <property type="entry name" value="Fdx_antiC-bd_sf"/>
</dbReference>
<evidence type="ECO:0000256" key="3">
    <source>
        <dbReference type="ARBA" id="ARBA00011209"/>
    </source>
</evidence>
<dbReference type="HAMAP" id="MF_00283">
    <property type="entry name" value="Phe_tRNA_synth_beta1"/>
    <property type="match status" value="1"/>
</dbReference>
<feature type="binding site" evidence="15">
    <location>
        <position position="494"/>
    </location>
    <ligand>
        <name>Mg(2+)</name>
        <dbReference type="ChEBI" id="CHEBI:18420"/>
        <note>shared with alpha subunit</note>
    </ligand>
</feature>
<keyword evidence="9 15" id="KW-0067">ATP-binding</keyword>
<dbReference type="NCBIfam" id="TIGR00472">
    <property type="entry name" value="pheT_bact"/>
    <property type="match status" value="1"/>
</dbReference>
<comment type="caution">
    <text evidence="15">Lacks conserved residue(s) required for the propagation of feature annotation.</text>
</comment>
<evidence type="ECO:0000256" key="10">
    <source>
        <dbReference type="ARBA" id="ARBA00022842"/>
    </source>
</evidence>
<comment type="subunit">
    <text evidence="3 15">Tetramer of two alpha and two beta subunits.</text>
</comment>
<evidence type="ECO:0000256" key="11">
    <source>
        <dbReference type="ARBA" id="ARBA00022884"/>
    </source>
</evidence>
<dbReference type="CDD" id="cd00769">
    <property type="entry name" value="PheRS_beta_core"/>
    <property type="match status" value="1"/>
</dbReference>
<dbReference type="KEGG" id="agh:M3I41_06620"/>
<dbReference type="CDD" id="cd02796">
    <property type="entry name" value="tRNA_bind_bactPheRS"/>
    <property type="match status" value="1"/>
</dbReference>
<keyword evidence="13 15" id="KW-0030">Aminoacyl-tRNA synthetase</keyword>
<comment type="subcellular location">
    <subcellularLocation>
        <location evidence="1 15">Cytoplasm</location>
    </subcellularLocation>
</comment>
<dbReference type="SUPFAM" id="SSF50249">
    <property type="entry name" value="Nucleic acid-binding proteins"/>
    <property type="match status" value="1"/>
</dbReference>
<dbReference type="Pfam" id="PF01588">
    <property type="entry name" value="tRNA_bind"/>
    <property type="match status" value="1"/>
</dbReference>
<dbReference type="Gene3D" id="3.30.70.380">
    <property type="entry name" value="Ferrodoxin-fold anticodon-binding domain"/>
    <property type="match status" value="1"/>
</dbReference>
<organism evidence="20 21">
    <name type="scientific">Actinomyces graevenitzii</name>
    <dbReference type="NCBI Taxonomy" id="55565"/>
    <lineage>
        <taxon>Bacteria</taxon>
        <taxon>Bacillati</taxon>
        <taxon>Actinomycetota</taxon>
        <taxon>Actinomycetes</taxon>
        <taxon>Actinomycetales</taxon>
        <taxon>Actinomycetaceae</taxon>
        <taxon>Actinomyces</taxon>
    </lineage>
</organism>
<evidence type="ECO:0000256" key="16">
    <source>
        <dbReference type="PROSITE-ProRule" id="PRU00209"/>
    </source>
</evidence>
<dbReference type="Gene3D" id="2.40.50.140">
    <property type="entry name" value="Nucleic acid-binding proteins"/>
    <property type="match status" value="1"/>
</dbReference>
<dbReference type="Pfam" id="PF03483">
    <property type="entry name" value="B3_4"/>
    <property type="match status" value="1"/>
</dbReference>
<dbReference type="InterPro" id="IPR005147">
    <property type="entry name" value="tRNA_synthase_B5-dom"/>
</dbReference>
<dbReference type="InterPro" id="IPR004532">
    <property type="entry name" value="Phe-tRNA-ligase_IIc_bsu_bact"/>
</dbReference>
<evidence type="ECO:0000256" key="5">
    <source>
        <dbReference type="ARBA" id="ARBA00022555"/>
    </source>
</evidence>
<keyword evidence="10 15" id="KW-0460">Magnesium</keyword>
<keyword evidence="7 15" id="KW-0479">Metal-binding</keyword>
<feature type="domain" description="FDX-ACB" evidence="18">
    <location>
        <begin position="777"/>
        <end position="870"/>
    </location>
</feature>
<evidence type="ECO:0000256" key="1">
    <source>
        <dbReference type="ARBA" id="ARBA00004496"/>
    </source>
</evidence>
<dbReference type="SUPFAM" id="SSF56037">
    <property type="entry name" value="PheT/TilS domain"/>
    <property type="match status" value="1"/>
</dbReference>
<keyword evidence="5 16" id="KW-0820">tRNA-binding</keyword>
<dbReference type="Proteomes" id="UP000830236">
    <property type="component" value="Chromosome"/>
</dbReference>
<evidence type="ECO:0000256" key="15">
    <source>
        <dbReference type="HAMAP-Rule" id="MF_00283"/>
    </source>
</evidence>
<dbReference type="InterPro" id="IPR012340">
    <property type="entry name" value="NA-bd_OB-fold"/>
</dbReference>
<evidence type="ECO:0000313" key="20">
    <source>
        <dbReference type="EMBL" id="UQF79260.1"/>
    </source>
</evidence>
<dbReference type="Gene3D" id="3.50.40.10">
    <property type="entry name" value="Phenylalanyl-trna Synthetase, Chain B, domain 3"/>
    <property type="match status" value="1"/>
</dbReference>
<reference evidence="20" key="1">
    <citation type="submission" date="2022-05" db="EMBL/GenBank/DDBJ databases">
        <title>Using nanopore sequencing to obtain complete genomes from saliva samples.</title>
        <authorList>
            <person name="Baker J.L."/>
        </authorList>
    </citation>
    <scope>NUCLEOTIDE SEQUENCE</scope>
    <source>
        <strain evidence="20">JCVI-JB-Ag32</strain>
    </source>
</reference>
<feature type="domain" description="B5" evidence="19">
    <location>
        <begin position="440"/>
        <end position="516"/>
    </location>
</feature>
<dbReference type="SMART" id="SM00873">
    <property type="entry name" value="B3_4"/>
    <property type="match status" value="1"/>
</dbReference>
<evidence type="ECO:0000256" key="6">
    <source>
        <dbReference type="ARBA" id="ARBA00022598"/>
    </source>
</evidence>
<dbReference type="InterPro" id="IPR009061">
    <property type="entry name" value="DNA-bd_dom_put_sf"/>
</dbReference>
<dbReference type="Gene3D" id="3.30.56.10">
    <property type="match status" value="2"/>
</dbReference>
<dbReference type="GO" id="GO:0000049">
    <property type="term" value="F:tRNA binding"/>
    <property type="evidence" value="ECO:0007669"/>
    <property type="project" value="UniProtKB-UniRule"/>
</dbReference>
<evidence type="ECO:0000256" key="4">
    <source>
        <dbReference type="ARBA" id="ARBA00022490"/>
    </source>
</evidence>
<protein>
    <recommendedName>
        <fullName evidence="15">Phenylalanine--tRNA ligase beta subunit</fullName>
        <ecNumber evidence="15">6.1.1.20</ecNumber>
    </recommendedName>
    <alternativeName>
        <fullName evidence="15">Phenylalanyl-tRNA synthetase beta subunit</fullName>
        <shortName evidence="15">PheRS</shortName>
    </alternativeName>
</protein>
<dbReference type="Pfam" id="PF03147">
    <property type="entry name" value="FDX-ACB"/>
    <property type="match status" value="1"/>
</dbReference>
<dbReference type="InterPro" id="IPR002547">
    <property type="entry name" value="tRNA-bd_dom"/>
</dbReference>
<keyword evidence="6 15" id="KW-0436">Ligase</keyword>
<dbReference type="PANTHER" id="PTHR10947">
    <property type="entry name" value="PHENYLALANYL-TRNA SYNTHETASE BETA CHAIN AND LEUCINE-RICH REPEAT-CONTAINING PROTEIN 47"/>
    <property type="match status" value="1"/>
</dbReference>
<dbReference type="GO" id="GO:0009328">
    <property type="term" value="C:phenylalanine-tRNA ligase complex"/>
    <property type="evidence" value="ECO:0007669"/>
    <property type="project" value="TreeGrafter"/>
</dbReference>
<evidence type="ECO:0000256" key="7">
    <source>
        <dbReference type="ARBA" id="ARBA00022723"/>
    </source>
</evidence>
<dbReference type="Gene3D" id="3.30.930.10">
    <property type="entry name" value="Bira Bifunctional Protein, Domain 2"/>
    <property type="match status" value="1"/>
</dbReference>
<proteinExistence type="inferred from homology"/>
<comment type="similarity">
    <text evidence="2 15">Belongs to the phenylalanyl-tRNA synthetase beta subunit family. Type 1 subfamily.</text>
</comment>
<evidence type="ECO:0000256" key="9">
    <source>
        <dbReference type="ARBA" id="ARBA00022840"/>
    </source>
</evidence>
<dbReference type="GO" id="GO:0004826">
    <property type="term" value="F:phenylalanine-tRNA ligase activity"/>
    <property type="evidence" value="ECO:0007669"/>
    <property type="project" value="UniProtKB-UniRule"/>
</dbReference>
<dbReference type="InterPro" id="IPR020825">
    <property type="entry name" value="Phe-tRNA_synthase-like_B3/B4"/>
</dbReference>
<comment type="catalytic activity">
    <reaction evidence="14 15">
        <text>tRNA(Phe) + L-phenylalanine + ATP = L-phenylalanyl-tRNA(Phe) + AMP + diphosphate + H(+)</text>
        <dbReference type="Rhea" id="RHEA:19413"/>
        <dbReference type="Rhea" id="RHEA-COMP:9668"/>
        <dbReference type="Rhea" id="RHEA-COMP:9699"/>
        <dbReference type="ChEBI" id="CHEBI:15378"/>
        <dbReference type="ChEBI" id="CHEBI:30616"/>
        <dbReference type="ChEBI" id="CHEBI:33019"/>
        <dbReference type="ChEBI" id="CHEBI:58095"/>
        <dbReference type="ChEBI" id="CHEBI:78442"/>
        <dbReference type="ChEBI" id="CHEBI:78531"/>
        <dbReference type="ChEBI" id="CHEBI:456215"/>
        <dbReference type="EC" id="6.1.1.20"/>
    </reaction>
</comment>